<keyword evidence="2" id="KW-1185">Reference proteome</keyword>
<evidence type="ECO:0000313" key="1">
    <source>
        <dbReference type="EMBL" id="SUM46925.1"/>
    </source>
</evidence>
<proteinExistence type="predicted"/>
<gene>
    <name evidence="1" type="ORF">NCTC11048_01993</name>
</gene>
<sequence length="45" mass="5326">MSRIHLHLLLKKKVLYIITPSPLYKEEYCEEAFVLAHLEFLPISV</sequence>
<accession>A0A380G775</accession>
<name>A0A380G775_STAIN</name>
<evidence type="ECO:0000313" key="2">
    <source>
        <dbReference type="Proteomes" id="UP000255549"/>
    </source>
</evidence>
<dbReference type="AlphaFoldDB" id="A0A380G775"/>
<dbReference type="EMBL" id="UHDP01000003">
    <property type="protein sequence ID" value="SUM46925.1"/>
    <property type="molecule type" value="Genomic_DNA"/>
</dbReference>
<organism evidence="1 2">
    <name type="scientific">Staphylococcus intermedius NCTC 11048</name>
    <dbReference type="NCBI Taxonomy" id="1141106"/>
    <lineage>
        <taxon>Bacteria</taxon>
        <taxon>Bacillati</taxon>
        <taxon>Bacillota</taxon>
        <taxon>Bacilli</taxon>
        <taxon>Bacillales</taxon>
        <taxon>Staphylococcaceae</taxon>
        <taxon>Staphylococcus</taxon>
        <taxon>Staphylococcus intermedius group</taxon>
    </lineage>
</organism>
<dbReference type="Proteomes" id="UP000255549">
    <property type="component" value="Unassembled WGS sequence"/>
</dbReference>
<protein>
    <submittedName>
        <fullName evidence="1">Uncharacterized protein</fullName>
    </submittedName>
</protein>
<reference evidence="1 2" key="1">
    <citation type="submission" date="2018-06" db="EMBL/GenBank/DDBJ databases">
        <authorList>
            <consortium name="Pathogen Informatics"/>
            <person name="Doyle S."/>
        </authorList>
    </citation>
    <scope>NUCLEOTIDE SEQUENCE [LARGE SCALE GENOMIC DNA]</scope>
    <source>
        <strain evidence="2">NCTC 11048</strain>
    </source>
</reference>